<keyword evidence="5 8" id="KW-0812">Transmembrane</keyword>
<evidence type="ECO:0000256" key="2">
    <source>
        <dbReference type="ARBA" id="ARBA00010735"/>
    </source>
</evidence>
<dbReference type="STRING" id="1121865.OMW_00978"/>
<evidence type="ECO:0000256" key="1">
    <source>
        <dbReference type="ARBA" id="ARBA00004651"/>
    </source>
</evidence>
<dbReference type="Pfam" id="PF03591">
    <property type="entry name" value="AzlC"/>
    <property type="match status" value="1"/>
</dbReference>
<evidence type="ECO:0000313" key="10">
    <source>
        <dbReference type="Proteomes" id="UP000014113"/>
    </source>
</evidence>
<feature type="transmembrane region" description="Helical" evidence="8">
    <location>
        <begin position="132"/>
        <end position="156"/>
    </location>
</feature>
<feature type="transmembrane region" description="Helical" evidence="8">
    <location>
        <begin position="21"/>
        <end position="49"/>
    </location>
</feature>
<keyword evidence="3" id="KW-0813">Transport</keyword>
<comment type="subcellular location">
    <subcellularLocation>
        <location evidence="1">Cell membrane</location>
        <topology evidence="1">Multi-pass membrane protein</topology>
    </subcellularLocation>
</comment>
<accession>S0KNB5</accession>
<comment type="similarity">
    <text evidence="2">Belongs to the AzlC family.</text>
</comment>
<dbReference type="PANTHER" id="PTHR34979:SF1">
    <property type="entry name" value="INNER MEMBRANE PROTEIN YGAZ"/>
    <property type="match status" value="1"/>
</dbReference>
<evidence type="ECO:0000256" key="5">
    <source>
        <dbReference type="ARBA" id="ARBA00022692"/>
    </source>
</evidence>
<evidence type="ECO:0000313" key="9">
    <source>
        <dbReference type="EMBL" id="EOW87564.1"/>
    </source>
</evidence>
<comment type="caution">
    <text evidence="9">The sequence shown here is derived from an EMBL/GenBank/DDBJ whole genome shotgun (WGS) entry which is preliminary data.</text>
</comment>
<name>S0KNB5_9ENTE</name>
<evidence type="ECO:0000256" key="6">
    <source>
        <dbReference type="ARBA" id="ARBA00022989"/>
    </source>
</evidence>
<evidence type="ECO:0000256" key="4">
    <source>
        <dbReference type="ARBA" id="ARBA00022475"/>
    </source>
</evidence>
<dbReference type="PATRIC" id="fig|1121865.3.peg.967"/>
<reference evidence="9 10" key="1">
    <citation type="submission" date="2013-03" db="EMBL/GenBank/DDBJ databases">
        <title>The Genome Sequence of Enterococcus columbae ATCC_51263 (PacBio/Illumina hybrid assembly).</title>
        <authorList>
            <consortium name="The Broad Institute Genomics Platform"/>
            <consortium name="The Broad Institute Genome Sequencing Center for Infectious Disease"/>
            <person name="Earl A."/>
            <person name="Russ C."/>
            <person name="Gilmore M."/>
            <person name="Surin D."/>
            <person name="Walker B."/>
            <person name="Young S."/>
            <person name="Zeng Q."/>
            <person name="Gargeya S."/>
            <person name="Fitzgerald M."/>
            <person name="Haas B."/>
            <person name="Abouelleil A."/>
            <person name="Allen A.W."/>
            <person name="Alvarado L."/>
            <person name="Arachchi H.M."/>
            <person name="Berlin A.M."/>
            <person name="Chapman S.B."/>
            <person name="Gainer-Dewar J."/>
            <person name="Goldberg J."/>
            <person name="Griggs A."/>
            <person name="Gujja S."/>
            <person name="Hansen M."/>
            <person name="Howarth C."/>
            <person name="Imamovic A."/>
            <person name="Ireland A."/>
            <person name="Larimer J."/>
            <person name="McCowan C."/>
            <person name="Murphy C."/>
            <person name="Pearson M."/>
            <person name="Poon T.W."/>
            <person name="Priest M."/>
            <person name="Roberts A."/>
            <person name="Saif S."/>
            <person name="Shea T."/>
            <person name="Sisk P."/>
            <person name="Sykes S."/>
            <person name="Wortman J."/>
            <person name="Nusbaum C."/>
            <person name="Birren B."/>
        </authorList>
    </citation>
    <scope>NUCLEOTIDE SEQUENCE [LARGE SCALE GENOMIC DNA]</scope>
    <source>
        <strain evidence="9 10">ATCC 51263</strain>
    </source>
</reference>
<protein>
    <submittedName>
        <fullName evidence="9">Azaleucine resistance protein AzlC</fullName>
    </submittedName>
</protein>
<keyword evidence="6 8" id="KW-1133">Transmembrane helix</keyword>
<keyword evidence="10" id="KW-1185">Reference proteome</keyword>
<feature type="transmembrane region" description="Helical" evidence="8">
    <location>
        <begin position="162"/>
        <end position="182"/>
    </location>
</feature>
<dbReference type="GO" id="GO:1903785">
    <property type="term" value="P:L-valine transmembrane transport"/>
    <property type="evidence" value="ECO:0007669"/>
    <property type="project" value="TreeGrafter"/>
</dbReference>
<evidence type="ECO:0000256" key="8">
    <source>
        <dbReference type="SAM" id="Phobius"/>
    </source>
</evidence>
<dbReference type="OrthoDB" id="3177005at2"/>
<keyword evidence="7 8" id="KW-0472">Membrane</keyword>
<dbReference type="eggNOG" id="COG1296">
    <property type="taxonomic scope" value="Bacteria"/>
</dbReference>
<dbReference type="PANTHER" id="PTHR34979">
    <property type="entry name" value="INNER MEMBRANE PROTEIN YGAZ"/>
    <property type="match status" value="1"/>
</dbReference>
<evidence type="ECO:0000256" key="7">
    <source>
        <dbReference type="ARBA" id="ARBA00023136"/>
    </source>
</evidence>
<organism evidence="9 10">
    <name type="scientific">Enterococcus columbae DSM 7374 = ATCC 51263</name>
    <dbReference type="NCBI Taxonomy" id="1121865"/>
    <lineage>
        <taxon>Bacteria</taxon>
        <taxon>Bacillati</taxon>
        <taxon>Bacillota</taxon>
        <taxon>Bacilli</taxon>
        <taxon>Lactobacillales</taxon>
        <taxon>Enterococcaceae</taxon>
        <taxon>Enterococcus</taxon>
    </lineage>
</organism>
<dbReference type="EMBL" id="ASWJ01000002">
    <property type="protein sequence ID" value="EOW87564.1"/>
    <property type="molecule type" value="Genomic_DNA"/>
</dbReference>
<dbReference type="AlphaFoldDB" id="S0KNB5"/>
<keyword evidence="4" id="KW-1003">Cell membrane</keyword>
<feature type="transmembrane region" description="Helical" evidence="8">
    <location>
        <begin position="55"/>
        <end position="78"/>
    </location>
</feature>
<dbReference type="Proteomes" id="UP000014113">
    <property type="component" value="Unassembled WGS sequence"/>
</dbReference>
<dbReference type="InterPro" id="IPR011606">
    <property type="entry name" value="Brnchd-chn_aa_trnsp_permease"/>
</dbReference>
<evidence type="ECO:0000256" key="3">
    <source>
        <dbReference type="ARBA" id="ARBA00022448"/>
    </source>
</evidence>
<sequence length="233" mass="25068">MAKELTFKQGMKASLPTVLGYMGIGFAMGVVGKGVGLSVWAIGLMSILVYGGSSQFILCGLLSIHAPLLSIVLTVFLVNLRHFLMSLSVAQTFKNEGLFIRIGIGSLLTDESYGVVITEILRKQPVTASWMYGLNLTAYISWIIATILGALFGGFITDPAKYGLDFALVAMFLGLFLFQVEIPLKKQTKSTVQILVTILISLIVLMRISTAEIAVLGATLLGCLIGVMTHESE</sequence>
<proteinExistence type="inferred from homology"/>
<dbReference type="GO" id="GO:0005886">
    <property type="term" value="C:plasma membrane"/>
    <property type="evidence" value="ECO:0007669"/>
    <property type="project" value="UniProtKB-SubCell"/>
</dbReference>
<feature type="transmembrane region" description="Helical" evidence="8">
    <location>
        <begin position="194"/>
        <end position="227"/>
    </location>
</feature>
<gene>
    <name evidence="9" type="ORF">I568_00229</name>
</gene>